<keyword evidence="4" id="KW-0804">Transcription</keyword>
<dbReference type="InterPro" id="IPR036390">
    <property type="entry name" value="WH_DNA-bd_sf"/>
</dbReference>
<dbReference type="InterPro" id="IPR036388">
    <property type="entry name" value="WH-like_DNA-bd_sf"/>
</dbReference>
<evidence type="ECO:0000256" key="3">
    <source>
        <dbReference type="ARBA" id="ARBA00023125"/>
    </source>
</evidence>
<dbReference type="PANTHER" id="PTHR30579">
    <property type="entry name" value="TRANSCRIPTIONAL REGULATOR"/>
    <property type="match status" value="1"/>
</dbReference>
<reference evidence="6 7" key="1">
    <citation type="submission" date="2019-10" db="EMBL/GenBank/DDBJ databases">
        <title>Vibrio sp. nov. isolated from a shrimp pond.</title>
        <authorList>
            <person name="Gomez-Gil B."/>
            <person name="Enciso-Ibarra J."/>
            <person name="Enciso-Ibarra K."/>
            <person name="Bolan-Mejia C."/>
        </authorList>
    </citation>
    <scope>NUCLEOTIDE SEQUENCE [LARGE SCALE GENOMIC DNA]</scope>
    <source>
        <strain evidence="6 7">CAIM 722</strain>
    </source>
</reference>
<evidence type="ECO:0000256" key="1">
    <source>
        <dbReference type="ARBA" id="ARBA00009437"/>
    </source>
</evidence>
<dbReference type="Pfam" id="PF03466">
    <property type="entry name" value="LysR_substrate"/>
    <property type="match status" value="1"/>
</dbReference>
<comment type="caution">
    <text evidence="6">The sequence shown here is derived from an EMBL/GenBank/DDBJ whole genome shotgun (WGS) entry which is preliminary data.</text>
</comment>
<dbReference type="Proteomes" id="UP000462621">
    <property type="component" value="Unassembled WGS sequence"/>
</dbReference>
<protein>
    <submittedName>
        <fullName evidence="6">LysR family transcriptional regulator</fullName>
    </submittedName>
</protein>
<dbReference type="PROSITE" id="PS50931">
    <property type="entry name" value="HTH_LYSR"/>
    <property type="match status" value="1"/>
</dbReference>
<dbReference type="SUPFAM" id="SSF53850">
    <property type="entry name" value="Periplasmic binding protein-like II"/>
    <property type="match status" value="1"/>
</dbReference>
<dbReference type="FunFam" id="1.10.10.10:FF:000001">
    <property type="entry name" value="LysR family transcriptional regulator"/>
    <property type="match status" value="1"/>
</dbReference>
<keyword evidence="2" id="KW-0805">Transcription regulation</keyword>
<evidence type="ECO:0000313" key="6">
    <source>
        <dbReference type="EMBL" id="MZI92634.1"/>
    </source>
</evidence>
<evidence type="ECO:0000256" key="2">
    <source>
        <dbReference type="ARBA" id="ARBA00023015"/>
    </source>
</evidence>
<dbReference type="PANTHER" id="PTHR30579:SF7">
    <property type="entry name" value="HTH-TYPE TRANSCRIPTIONAL REGULATOR LRHA-RELATED"/>
    <property type="match status" value="1"/>
</dbReference>
<keyword evidence="3" id="KW-0238">DNA-binding</keyword>
<dbReference type="Pfam" id="PF00126">
    <property type="entry name" value="HTH_1"/>
    <property type="match status" value="1"/>
</dbReference>
<dbReference type="InterPro" id="IPR000847">
    <property type="entry name" value="LysR_HTH_N"/>
</dbReference>
<evidence type="ECO:0000256" key="4">
    <source>
        <dbReference type="ARBA" id="ARBA00023163"/>
    </source>
</evidence>
<organism evidence="6 7">
    <name type="scientific">Vibrio eleionomae</name>
    <dbReference type="NCBI Taxonomy" id="2653505"/>
    <lineage>
        <taxon>Bacteria</taxon>
        <taxon>Pseudomonadati</taxon>
        <taxon>Pseudomonadota</taxon>
        <taxon>Gammaproteobacteria</taxon>
        <taxon>Vibrionales</taxon>
        <taxon>Vibrionaceae</taxon>
        <taxon>Vibrio</taxon>
    </lineage>
</organism>
<gene>
    <name evidence="6" type="ORF">F9817_05400</name>
</gene>
<sequence length="282" mass="30905">MDIDSLRSFLAFVETGSFTRAAKQICRTQSAFSAQMRKLEEEVGSELFVRDGRNLALSEAGINLINYASDLIERHDSALADLKKYKNKQPLRLGCPEDYNDKVLPKVIESLMMAKPACSIQIFNEPSSVLRSWLDNGKLDAAIVTRHSNSEEGYWITSDQGVWIGANPDSGKYGDVLSLALFQSDCRYHAAAIDGLNKRGIPFRLIACSNTSSAQRAIVRQGLAIGAMGRLSVTDDLTILSDLPVLPAVDVVLLVGARAHPLLPRRFLTSLSELFTSETSIA</sequence>
<dbReference type="AlphaFoldDB" id="A0A7X4RU16"/>
<dbReference type="Gene3D" id="3.40.190.10">
    <property type="entry name" value="Periplasmic binding protein-like II"/>
    <property type="match status" value="2"/>
</dbReference>
<dbReference type="InterPro" id="IPR050176">
    <property type="entry name" value="LTTR"/>
</dbReference>
<proteinExistence type="inferred from homology"/>
<dbReference type="EMBL" id="WEKT01000006">
    <property type="protein sequence ID" value="MZI92634.1"/>
    <property type="molecule type" value="Genomic_DNA"/>
</dbReference>
<evidence type="ECO:0000313" key="7">
    <source>
        <dbReference type="Proteomes" id="UP000462621"/>
    </source>
</evidence>
<dbReference type="Gene3D" id="1.10.10.10">
    <property type="entry name" value="Winged helix-like DNA-binding domain superfamily/Winged helix DNA-binding domain"/>
    <property type="match status" value="1"/>
</dbReference>
<name>A0A7X4RU16_9VIBR</name>
<dbReference type="SUPFAM" id="SSF46785">
    <property type="entry name" value="Winged helix' DNA-binding domain"/>
    <property type="match status" value="1"/>
</dbReference>
<dbReference type="RefSeq" id="WP_161153935.1">
    <property type="nucleotide sequence ID" value="NZ_WEKT01000006.1"/>
</dbReference>
<feature type="domain" description="HTH lysR-type" evidence="5">
    <location>
        <begin position="1"/>
        <end position="58"/>
    </location>
</feature>
<dbReference type="InterPro" id="IPR005119">
    <property type="entry name" value="LysR_subst-bd"/>
</dbReference>
<dbReference type="GO" id="GO:0003677">
    <property type="term" value="F:DNA binding"/>
    <property type="evidence" value="ECO:0007669"/>
    <property type="project" value="UniProtKB-KW"/>
</dbReference>
<accession>A0A7X4RU16</accession>
<comment type="similarity">
    <text evidence="1">Belongs to the LysR transcriptional regulatory family.</text>
</comment>
<keyword evidence="7" id="KW-1185">Reference proteome</keyword>
<dbReference type="PRINTS" id="PR00039">
    <property type="entry name" value="HTHLYSR"/>
</dbReference>
<evidence type="ECO:0000259" key="5">
    <source>
        <dbReference type="PROSITE" id="PS50931"/>
    </source>
</evidence>
<dbReference type="GO" id="GO:0003700">
    <property type="term" value="F:DNA-binding transcription factor activity"/>
    <property type="evidence" value="ECO:0007669"/>
    <property type="project" value="InterPro"/>
</dbReference>